<dbReference type="InterPro" id="IPR051449">
    <property type="entry name" value="ABC-2_transporter_component"/>
</dbReference>
<evidence type="ECO:0000256" key="5">
    <source>
        <dbReference type="ARBA" id="ARBA00023136"/>
    </source>
</evidence>
<dbReference type="Gene3D" id="3.40.1710.10">
    <property type="entry name" value="abc type-2 transporter like domain"/>
    <property type="match status" value="1"/>
</dbReference>
<dbReference type="PhylomeDB" id="A8ABF9"/>
<keyword evidence="5 6" id="KW-0472">Membrane</keyword>
<reference evidence="8 9" key="1">
    <citation type="journal article" date="2008" name="Genome Biol.">
        <title>A genomic analysis of the archaeal system Ignicoccus hospitalis-Nanoarchaeum equitans.</title>
        <authorList>
            <person name="Podar M."/>
            <person name="Anderson I."/>
            <person name="Makarova K.S."/>
            <person name="Elkins J.G."/>
            <person name="Ivanova N."/>
            <person name="Wall M.A."/>
            <person name="Lykidis A."/>
            <person name="Mavromatis K."/>
            <person name="Sun H."/>
            <person name="Hudson M.E."/>
            <person name="Chen W."/>
            <person name="Deciu C."/>
            <person name="Hutchison D."/>
            <person name="Eads J.R."/>
            <person name="Anderson A."/>
            <person name="Fernandes F."/>
            <person name="Szeto E."/>
            <person name="Lapidus A."/>
            <person name="Kyrpides N.C."/>
            <person name="Saier M.H.Jr."/>
            <person name="Richardson P.M."/>
            <person name="Rachel R."/>
            <person name="Huber H."/>
            <person name="Eisen J.A."/>
            <person name="Koonin E.V."/>
            <person name="Keller M."/>
            <person name="Stetter K.O."/>
        </authorList>
    </citation>
    <scope>NUCLEOTIDE SEQUENCE [LARGE SCALE GENOMIC DNA]</scope>
    <source>
        <strain evidence="9">KIN4/I / DSM 18386 / JCM 14125</strain>
    </source>
</reference>
<feature type="transmembrane region" description="Helical" evidence="6">
    <location>
        <begin position="324"/>
        <end position="346"/>
    </location>
</feature>
<evidence type="ECO:0000256" key="1">
    <source>
        <dbReference type="ARBA" id="ARBA00004651"/>
    </source>
</evidence>
<gene>
    <name evidence="8" type="ordered locus">Igni_1084</name>
</gene>
<evidence type="ECO:0000256" key="3">
    <source>
        <dbReference type="ARBA" id="ARBA00022692"/>
    </source>
</evidence>
<keyword evidence="4 6" id="KW-1133">Transmembrane helix</keyword>
<protein>
    <submittedName>
        <fullName evidence="8">ABC-type Na+ efflux pump permease component-like protein</fullName>
    </submittedName>
</protein>
<evidence type="ECO:0000256" key="6">
    <source>
        <dbReference type="SAM" id="Phobius"/>
    </source>
</evidence>
<feature type="transmembrane region" description="Helical" evidence="6">
    <location>
        <begin position="358"/>
        <end position="375"/>
    </location>
</feature>
<evidence type="ECO:0000313" key="8">
    <source>
        <dbReference type="EMBL" id="ABU82261.1"/>
    </source>
</evidence>
<accession>A8ABF9</accession>
<organism evidence="8 9">
    <name type="scientific">Ignicoccus hospitalis (strain KIN4/I / DSM 18386 / JCM 14125)</name>
    <dbReference type="NCBI Taxonomy" id="453591"/>
    <lineage>
        <taxon>Archaea</taxon>
        <taxon>Thermoproteota</taxon>
        <taxon>Thermoprotei</taxon>
        <taxon>Desulfurococcales</taxon>
        <taxon>Desulfurococcaceae</taxon>
        <taxon>Ignicoccus</taxon>
    </lineage>
</organism>
<dbReference type="EMBL" id="CP000816">
    <property type="protein sequence ID" value="ABU82261.1"/>
    <property type="molecule type" value="Genomic_DNA"/>
</dbReference>
<dbReference type="AlphaFoldDB" id="A8ABF9"/>
<feature type="transmembrane region" description="Helical" evidence="6">
    <location>
        <begin position="267"/>
        <end position="294"/>
    </location>
</feature>
<dbReference type="OrthoDB" id="37107at2157"/>
<dbReference type="eggNOG" id="arCOG01462">
    <property type="taxonomic scope" value="Archaea"/>
</dbReference>
<keyword evidence="9" id="KW-1185">Reference proteome</keyword>
<feature type="domain" description="ABC-2 type transporter transmembrane" evidence="7">
    <location>
        <begin position="18"/>
        <end position="431"/>
    </location>
</feature>
<feature type="transmembrane region" description="Helical" evidence="6">
    <location>
        <begin position="225"/>
        <end position="246"/>
    </location>
</feature>
<feature type="transmembrane region" description="Helical" evidence="6">
    <location>
        <begin position="412"/>
        <end position="434"/>
    </location>
</feature>
<dbReference type="Proteomes" id="UP000000262">
    <property type="component" value="Chromosome"/>
</dbReference>
<dbReference type="GO" id="GO:0140359">
    <property type="term" value="F:ABC-type transporter activity"/>
    <property type="evidence" value="ECO:0007669"/>
    <property type="project" value="InterPro"/>
</dbReference>
<keyword evidence="2" id="KW-1003">Cell membrane</keyword>
<comment type="subcellular location">
    <subcellularLocation>
        <location evidence="1">Cell membrane</location>
        <topology evidence="1">Multi-pass membrane protein</topology>
    </subcellularLocation>
</comment>
<dbReference type="PANTHER" id="PTHR30294:SF29">
    <property type="entry name" value="MULTIDRUG ABC TRANSPORTER PERMEASE YBHS-RELATED"/>
    <property type="match status" value="1"/>
</dbReference>
<evidence type="ECO:0000256" key="4">
    <source>
        <dbReference type="ARBA" id="ARBA00022989"/>
    </source>
</evidence>
<dbReference type="GO" id="GO:0005886">
    <property type="term" value="C:plasma membrane"/>
    <property type="evidence" value="ECO:0007669"/>
    <property type="project" value="UniProtKB-SubCell"/>
</dbReference>
<dbReference type="Pfam" id="PF12698">
    <property type="entry name" value="ABC2_membrane_3"/>
    <property type="match status" value="1"/>
</dbReference>
<dbReference type="KEGG" id="iho:Igni_1084"/>
<evidence type="ECO:0000313" key="9">
    <source>
        <dbReference type="Proteomes" id="UP000000262"/>
    </source>
</evidence>
<feature type="transmembrane region" description="Helical" evidence="6">
    <location>
        <begin position="21"/>
        <end position="43"/>
    </location>
</feature>
<proteinExistence type="predicted"/>
<dbReference type="STRING" id="453591.Igni_1084"/>
<keyword evidence="3 6" id="KW-0812">Transmembrane</keyword>
<sequence length="449" mass="48306">MQLKAVIWKELKDLSRDRKTLFTAIFLPAFMLPLMAQLLILALKTVPLTVVIVNQDVGAEAPPLSFQPLAPLEPQKVNLGEQVARLINETVKRINPTTKVIVVKSLDEVKDYDVIVIIPKDFSIKMLAMDPTMFNVTEVVVYYKASSKGVGVGSTAIYQSIIQVLKMVSSQVAAQRAQILLACCNATEVSPDAVLNPLKVKTQYVSVTGEAISRAQLSKLMSSKLLLFSIFYVSAPVLAFVSDSVAGEKERKTLETLLASPVRRRNVVLGKFSATLVLGLIAAVADVVGLLLYIQILNSQIAGMASLSAEREVVSSLTVDLPTVALHGLVMLMVVASTAAMLMPVAALTDSVRSAQSLGGVIQMVPLLIILYAMYADVSAIPMPWRALVFVIPHTYAVLAIDQALKGAWVEAAGSVGAMVAATAALLWVTIKIFESEVLVTSSLRFGKK</sequence>
<name>A8ABF9_IGNH4</name>
<dbReference type="RefSeq" id="WP_012123225.1">
    <property type="nucleotide sequence ID" value="NC_009776.1"/>
</dbReference>
<dbReference type="GeneID" id="5561969"/>
<evidence type="ECO:0000259" key="7">
    <source>
        <dbReference type="Pfam" id="PF12698"/>
    </source>
</evidence>
<dbReference type="HOGENOM" id="CLU_050524_0_0_2"/>
<evidence type="ECO:0000256" key="2">
    <source>
        <dbReference type="ARBA" id="ARBA00022475"/>
    </source>
</evidence>
<dbReference type="InterPro" id="IPR013525">
    <property type="entry name" value="ABC2_TM"/>
</dbReference>
<dbReference type="PANTHER" id="PTHR30294">
    <property type="entry name" value="MEMBRANE COMPONENT OF ABC TRANSPORTER YHHJ-RELATED"/>
    <property type="match status" value="1"/>
</dbReference>